<dbReference type="GeneID" id="110761433"/>
<reference evidence="4" key="1">
    <citation type="submission" date="2025-08" db="UniProtKB">
        <authorList>
            <consortium name="RefSeq"/>
        </authorList>
    </citation>
    <scope>IDENTIFICATION</scope>
</reference>
<gene>
    <name evidence="4" type="primary">LOC110761433</name>
</gene>
<organism evidence="3 4">
    <name type="scientific">Prunus avium</name>
    <name type="common">Cherry</name>
    <name type="synonym">Cerasus avium</name>
    <dbReference type="NCBI Taxonomy" id="42229"/>
    <lineage>
        <taxon>Eukaryota</taxon>
        <taxon>Viridiplantae</taxon>
        <taxon>Streptophyta</taxon>
        <taxon>Embryophyta</taxon>
        <taxon>Tracheophyta</taxon>
        <taxon>Spermatophyta</taxon>
        <taxon>Magnoliopsida</taxon>
        <taxon>eudicotyledons</taxon>
        <taxon>Gunneridae</taxon>
        <taxon>Pentapetalae</taxon>
        <taxon>rosids</taxon>
        <taxon>fabids</taxon>
        <taxon>Rosales</taxon>
        <taxon>Rosaceae</taxon>
        <taxon>Amygdaloideae</taxon>
        <taxon>Amygdaleae</taxon>
        <taxon>Prunus</taxon>
    </lineage>
</organism>
<dbReference type="PANTHER" id="PTHR33223:SF11">
    <property type="entry name" value="ELEMENT PROTEIN, PUTATIVE-RELATED"/>
    <property type="match status" value="1"/>
</dbReference>
<dbReference type="InterPro" id="IPR005162">
    <property type="entry name" value="Retrotrans_gag_dom"/>
</dbReference>
<keyword evidence="3" id="KW-1185">Reference proteome</keyword>
<sequence length="217" mass="25075">MTELEVRIGERPTYRKPYPAYIDQMPLPPSFKVPNFTLFNGEDAHASSVEHIGRFSVQCIAIETNPLLKLKLFGNSLSAQAFTRYTNLPANSVQAWEQMENAFHDYYFRIQPKVTISDLAALKQVEDEPTQEFISRFKKLKMKCRIPIEERHFIQMAQAALKISLRKRFDGIFFADLAELADKASKYEDLLKEEQQKRNSSKGTYYKTPSSIYSPFG</sequence>
<feature type="compositionally biased region" description="Polar residues" evidence="1">
    <location>
        <begin position="201"/>
        <end position="217"/>
    </location>
</feature>
<dbReference type="RefSeq" id="XP_021819591.1">
    <property type="nucleotide sequence ID" value="XM_021963899.1"/>
</dbReference>
<protein>
    <submittedName>
        <fullName evidence="4">Uncharacterized protein LOC110761433</fullName>
    </submittedName>
</protein>
<dbReference type="Pfam" id="PF03732">
    <property type="entry name" value="Retrotrans_gag"/>
    <property type="match status" value="1"/>
</dbReference>
<proteinExistence type="predicted"/>
<feature type="region of interest" description="Disordered" evidence="1">
    <location>
        <begin position="193"/>
        <end position="217"/>
    </location>
</feature>
<evidence type="ECO:0000259" key="2">
    <source>
        <dbReference type="Pfam" id="PF03732"/>
    </source>
</evidence>
<evidence type="ECO:0000313" key="4">
    <source>
        <dbReference type="RefSeq" id="XP_021819591.1"/>
    </source>
</evidence>
<dbReference type="AlphaFoldDB" id="A0A6P5T0F3"/>
<dbReference type="Proteomes" id="UP000515124">
    <property type="component" value="Unplaced"/>
</dbReference>
<evidence type="ECO:0000256" key="1">
    <source>
        <dbReference type="SAM" id="MobiDB-lite"/>
    </source>
</evidence>
<feature type="domain" description="Retrotransposon gag" evidence="2">
    <location>
        <begin position="72"/>
        <end position="161"/>
    </location>
</feature>
<evidence type="ECO:0000313" key="3">
    <source>
        <dbReference type="Proteomes" id="UP000515124"/>
    </source>
</evidence>
<name>A0A6P5T0F3_PRUAV</name>
<accession>A0A6P5T0F3</accession>
<dbReference type="KEGG" id="pavi:110761433"/>
<dbReference type="PANTHER" id="PTHR33223">
    <property type="entry name" value="CCHC-TYPE DOMAIN-CONTAINING PROTEIN"/>
    <property type="match status" value="1"/>
</dbReference>